<reference evidence="2" key="1">
    <citation type="journal article" date="2021" name="PeerJ">
        <title>Extensive microbial diversity within the chicken gut microbiome revealed by metagenomics and culture.</title>
        <authorList>
            <person name="Gilroy R."/>
            <person name="Ravi A."/>
            <person name="Getino M."/>
            <person name="Pursley I."/>
            <person name="Horton D.L."/>
            <person name="Alikhan N.F."/>
            <person name="Baker D."/>
            <person name="Gharbi K."/>
            <person name="Hall N."/>
            <person name="Watson M."/>
            <person name="Adriaenssens E.M."/>
            <person name="Foster-Nyarko E."/>
            <person name="Jarju S."/>
            <person name="Secka A."/>
            <person name="Antonio M."/>
            <person name="Oren A."/>
            <person name="Chaudhuri R.R."/>
            <person name="La Ragione R."/>
            <person name="Hildebrand F."/>
            <person name="Pallen M.J."/>
        </authorList>
    </citation>
    <scope>NUCLEOTIDE SEQUENCE</scope>
    <source>
        <strain evidence="2">ChiSxjej3B15-572</strain>
    </source>
</reference>
<dbReference type="InterPro" id="IPR012454">
    <property type="entry name" value="DUF1659"/>
</dbReference>
<gene>
    <name evidence="2" type="ORF">H9856_07080</name>
</gene>
<name>A0A9D1VJE4_9LACO</name>
<dbReference type="EMBL" id="DXFH01000028">
    <property type="protein sequence ID" value="HIX36129.1"/>
    <property type="molecule type" value="Genomic_DNA"/>
</dbReference>
<evidence type="ECO:0000313" key="2">
    <source>
        <dbReference type="EMBL" id="HIX36129.1"/>
    </source>
</evidence>
<proteinExistence type="predicted"/>
<sequence>MKQALKSSKLQMKVTNPASEKAIHRVINNVAPDLSDGQLSAITSSLKSLTDDDIQDIVIAVSSQVELEK</sequence>
<feature type="domain" description="DUF1659" evidence="1">
    <location>
        <begin position="3"/>
        <end position="65"/>
    </location>
</feature>
<evidence type="ECO:0000259" key="1">
    <source>
        <dbReference type="Pfam" id="PF07872"/>
    </source>
</evidence>
<reference evidence="2" key="2">
    <citation type="submission" date="2021-04" db="EMBL/GenBank/DDBJ databases">
        <authorList>
            <person name="Gilroy R."/>
        </authorList>
    </citation>
    <scope>NUCLEOTIDE SEQUENCE</scope>
    <source>
        <strain evidence="2">ChiSxjej3B15-572</strain>
    </source>
</reference>
<comment type="caution">
    <text evidence="2">The sequence shown here is derived from an EMBL/GenBank/DDBJ whole genome shotgun (WGS) entry which is preliminary data.</text>
</comment>
<accession>A0A9D1VJE4</accession>
<dbReference type="Pfam" id="PF07872">
    <property type="entry name" value="DUF1659"/>
    <property type="match status" value="1"/>
</dbReference>
<protein>
    <recommendedName>
        <fullName evidence="1">DUF1659 domain-containing protein</fullName>
    </recommendedName>
</protein>
<organism evidence="2 3">
    <name type="scientific">Candidatus Limosilactobacillus merdigallinarum</name>
    <dbReference type="NCBI Taxonomy" id="2838652"/>
    <lineage>
        <taxon>Bacteria</taxon>
        <taxon>Bacillati</taxon>
        <taxon>Bacillota</taxon>
        <taxon>Bacilli</taxon>
        <taxon>Lactobacillales</taxon>
        <taxon>Lactobacillaceae</taxon>
        <taxon>Limosilactobacillus</taxon>
    </lineage>
</organism>
<dbReference type="Proteomes" id="UP000824231">
    <property type="component" value="Unassembled WGS sequence"/>
</dbReference>
<evidence type="ECO:0000313" key="3">
    <source>
        <dbReference type="Proteomes" id="UP000824231"/>
    </source>
</evidence>
<dbReference type="AlphaFoldDB" id="A0A9D1VJE4"/>